<keyword evidence="3" id="KW-1185">Reference proteome</keyword>
<feature type="compositionally biased region" description="Low complexity" evidence="1">
    <location>
        <begin position="53"/>
        <end position="73"/>
    </location>
</feature>
<name>A0A1A9VGW1_GLOAU</name>
<proteinExistence type="predicted"/>
<evidence type="ECO:0000313" key="2">
    <source>
        <dbReference type="EnsemblMetazoa" id="GAUT036803-PA"/>
    </source>
</evidence>
<accession>A0A1A9VGW1</accession>
<dbReference type="VEuPathDB" id="VectorBase:GAUT036803"/>
<dbReference type="AlphaFoldDB" id="A0A1A9VGW1"/>
<dbReference type="EnsemblMetazoa" id="GAUT036803-RA">
    <property type="protein sequence ID" value="GAUT036803-PA"/>
    <property type="gene ID" value="GAUT036803"/>
</dbReference>
<dbReference type="STRING" id="7395.A0A1A9VGW1"/>
<evidence type="ECO:0000256" key="1">
    <source>
        <dbReference type="SAM" id="MobiDB-lite"/>
    </source>
</evidence>
<reference evidence="2" key="1">
    <citation type="submission" date="2020-05" db="UniProtKB">
        <authorList>
            <consortium name="EnsemblMetazoa"/>
        </authorList>
    </citation>
    <scope>IDENTIFICATION</scope>
    <source>
        <strain evidence="2">TTRI</strain>
    </source>
</reference>
<evidence type="ECO:0000313" key="3">
    <source>
        <dbReference type="Proteomes" id="UP000078200"/>
    </source>
</evidence>
<organism evidence="2 3">
    <name type="scientific">Glossina austeni</name>
    <name type="common">Savannah tsetse fly</name>
    <dbReference type="NCBI Taxonomy" id="7395"/>
    <lineage>
        <taxon>Eukaryota</taxon>
        <taxon>Metazoa</taxon>
        <taxon>Ecdysozoa</taxon>
        <taxon>Arthropoda</taxon>
        <taxon>Hexapoda</taxon>
        <taxon>Insecta</taxon>
        <taxon>Pterygota</taxon>
        <taxon>Neoptera</taxon>
        <taxon>Endopterygota</taxon>
        <taxon>Diptera</taxon>
        <taxon>Brachycera</taxon>
        <taxon>Muscomorpha</taxon>
        <taxon>Hippoboscoidea</taxon>
        <taxon>Glossinidae</taxon>
        <taxon>Glossina</taxon>
    </lineage>
</organism>
<feature type="compositionally biased region" description="Low complexity" evidence="1">
    <location>
        <begin position="20"/>
        <end position="35"/>
    </location>
</feature>
<protein>
    <submittedName>
        <fullName evidence="2">Uncharacterized protein</fullName>
    </submittedName>
</protein>
<sequence>MLVKTLTTGVDLHIGDNDNDSSNYSDVDDSVVNNHSQREVLQSQQRDDEMKTQSYDSLQQQQKSQQQQQQRSSNIGYCRLGKELARDFNKTVLLWPCPHIKVSNTTALTRF</sequence>
<feature type="region of interest" description="Disordered" evidence="1">
    <location>
        <begin position="1"/>
        <end position="74"/>
    </location>
</feature>
<dbReference type="Proteomes" id="UP000078200">
    <property type="component" value="Unassembled WGS sequence"/>
</dbReference>